<protein>
    <submittedName>
        <fullName evidence="2">Uncharacterized protein</fullName>
    </submittedName>
</protein>
<comment type="caution">
    <text evidence="2">The sequence shown here is derived from an EMBL/GenBank/DDBJ whole genome shotgun (WGS) entry which is preliminary data.</text>
</comment>
<feature type="compositionally biased region" description="Polar residues" evidence="1">
    <location>
        <begin position="1"/>
        <end position="10"/>
    </location>
</feature>
<dbReference type="Proteomes" id="UP000324800">
    <property type="component" value="Unassembled WGS sequence"/>
</dbReference>
<organism evidence="2 3">
    <name type="scientific">Streblomastix strix</name>
    <dbReference type="NCBI Taxonomy" id="222440"/>
    <lineage>
        <taxon>Eukaryota</taxon>
        <taxon>Metamonada</taxon>
        <taxon>Preaxostyla</taxon>
        <taxon>Oxymonadida</taxon>
        <taxon>Streblomastigidae</taxon>
        <taxon>Streblomastix</taxon>
    </lineage>
</organism>
<evidence type="ECO:0000313" key="3">
    <source>
        <dbReference type="Proteomes" id="UP000324800"/>
    </source>
</evidence>
<evidence type="ECO:0000256" key="1">
    <source>
        <dbReference type="SAM" id="MobiDB-lite"/>
    </source>
</evidence>
<feature type="region of interest" description="Disordered" evidence="1">
    <location>
        <begin position="1"/>
        <end position="100"/>
    </location>
</feature>
<gene>
    <name evidence="2" type="ORF">EZS28_002889</name>
</gene>
<name>A0A5J4X2Y2_9EUKA</name>
<evidence type="ECO:0000313" key="2">
    <source>
        <dbReference type="EMBL" id="KAA6401584.1"/>
    </source>
</evidence>
<feature type="compositionally biased region" description="Low complexity" evidence="1">
    <location>
        <begin position="52"/>
        <end position="71"/>
    </location>
</feature>
<dbReference type="AlphaFoldDB" id="A0A5J4X2Y2"/>
<proteinExistence type="predicted"/>
<sequence>MSQLELTSQEGVGAQDGQHQSYNKPDNFISKDEEDEVYDDIDEQYDRSLSNPSSPRYDYQRRYSQSSQGSPILEPPQPLIQNKQYSPYKSKGMAPIPPVPEQQDSIVKAVDEVAVSKQMQQQTYLQQEEVRQKKQLAATYCIWHAIDKYNNRRIALVHSKFCAQ</sequence>
<dbReference type="EMBL" id="SNRW01000368">
    <property type="protein sequence ID" value="KAA6401584.1"/>
    <property type="molecule type" value="Genomic_DNA"/>
</dbReference>
<reference evidence="2 3" key="1">
    <citation type="submission" date="2019-03" db="EMBL/GenBank/DDBJ databases">
        <title>Single cell metagenomics reveals metabolic interactions within the superorganism composed of flagellate Streblomastix strix and complex community of Bacteroidetes bacteria on its surface.</title>
        <authorList>
            <person name="Treitli S.C."/>
            <person name="Kolisko M."/>
            <person name="Husnik F."/>
            <person name="Keeling P."/>
            <person name="Hampl V."/>
        </authorList>
    </citation>
    <scope>NUCLEOTIDE SEQUENCE [LARGE SCALE GENOMIC DNA]</scope>
    <source>
        <strain evidence="2">ST1C</strain>
    </source>
</reference>
<feature type="compositionally biased region" description="Acidic residues" evidence="1">
    <location>
        <begin position="32"/>
        <end position="43"/>
    </location>
</feature>
<accession>A0A5J4X2Y2</accession>